<evidence type="ECO:0000256" key="3">
    <source>
        <dbReference type="ARBA" id="ARBA00009370"/>
    </source>
</evidence>
<evidence type="ECO:0000256" key="9">
    <source>
        <dbReference type="RuleBase" id="RU362042"/>
    </source>
</evidence>
<evidence type="ECO:0000256" key="8">
    <source>
        <dbReference type="RuleBase" id="RU003993"/>
    </source>
</evidence>
<evidence type="ECO:0000259" key="10">
    <source>
        <dbReference type="Pfam" id="PF10502"/>
    </source>
</evidence>
<dbReference type="CDD" id="cd06530">
    <property type="entry name" value="S26_SPase_I"/>
    <property type="match status" value="1"/>
</dbReference>
<name>A0A3S8RPF7_9BACL</name>
<dbReference type="InterPro" id="IPR019757">
    <property type="entry name" value="Pept_S26A_signal_pept_1_Lys-AS"/>
</dbReference>
<dbReference type="GO" id="GO:0009003">
    <property type="term" value="F:signal peptidase activity"/>
    <property type="evidence" value="ECO:0007669"/>
    <property type="project" value="UniProtKB-EC"/>
</dbReference>
<dbReference type="InterPro" id="IPR000223">
    <property type="entry name" value="Pept_S26A_signal_pept_1"/>
</dbReference>
<protein>
    <recommendedName>
        <fullName evidence="4 8">Signal peptidase I</fullName>
        <ecNumber evidence="4 8">3.4.21.89</ecNumber>
    </recommendedName>
</protein>
<keyword evidence="5 8" id="KW-0645">Protease</keyword>
<dbReference type="InterPro" id="IPR019756">
    <property type="entry name" value="Pept_S26A_signal_pept_1_Ser-AS"/>
</dbReference>
<dbReference type="GO" id="GO:0006465">
    <property type="term" value="P:signal peptide processing"/>
    <property type="evidence" value="ECO:0007669"/>
    <property type="project" value="InterPro"/>
</dbReference>
<evidence type="ECO:0000256" key="6">
    <source>
        <dbReference type="ARBA" id="ARBA00022801"/>
    </source>
</evidence>
<dbReference type="EMBL" id="CP034248">
    <property type="protein sequence ID" value="AZK44836.1"/>
    <property type="molecule type" value="Genomic_DNA"/>
</dbReference>
<keyword evidence="8" id="KW-0472">Membrane</keyword>
<sequence>MENLEAEKHTAEQAERHFIHNKWVRELWDFCKTAGIAFIIMLLLNMFVFNLSMVKGESMQPTLEERERLFVNKIVFYFASPSSGEIVVLKDPSAGPDKKHYLVKRVVATPGDTVEVRDGVLYVNGQILNEPYTDVQIQDGDFAEIRLGNDEFFVMGDNRHYGRSRDSRSFGSVKKKDIVGRAEFVFWPISKIRGL</sequence>
<organism evidence="11 12">
    <name type="scientific">Paenibacillus lentus</name>
    <dbReference type="NCBI Taxonomy" id="1338368"/>
    <lineage>
        <taxon>Bacteria</taxon>
        <taxon>Bacillati</taxon>
        <taxon>Bacillota</taxon>
        <taxon>Bacilli</taxon>
        <taxon>Bacillales</taxon>
        <taxon>Paenibacillaceae</taxon>
        <taxon>Paenibacillus</taxon>
    </lineage>
</organism>
<dbReference type="OrthoDB" id="9802919at2"/>
<comment type="catalytic activity">
    <reaction evidence="1 8">
        <text>Cleavage of hydrophobic, N-terminal signal or leader sequences from secreted and periplasmic proteins.</text>
        <dbReference type="EC" id="3.4.21.89"/>
    </reaction>
</comment>
<dbReference type="PROSITE" id="PS00760">
    <property type="entry name" value="SPASE_I_2"/>
    <property type="match status" value="1"/>
</dbReference>
<gene>
    <name evidence="11" type="primary">lepB</name>
    <name evidence="11" type="ORF">EIM92_00345</name>
</gene>
<evidence type="ECO:0000256" key="1">
    <source>
        <dbReference type="ARBA" id="ARBA00000677"/>
    </source>
</evidence>
<evidence type="ECO:0000256" key="7">
    <source>
        <dbReference type="PIRSR" id="PIRSR600223-1"/>
    </source>
</evidence>
<dbReference type="InterPro" id="IPR019533">
    <property type="entry name" value="Peptidase_S26"/>
</dbReference>
<dbReference type="InterPro" id="IPR036286">
    <property type="entry name" value="LexA/Signal_pep-like_sf"/>
</dbReference>
<feature type="domain" description="Peptidase S26" evidence="10">
    <location>
        <begin position="28"/>
        <end position="187"/>
    </location>
</feature>
<dbReference type="GO" id="GO:0004252">
    <property type="term" value="F:serine-type endopeptidase activity"/>
    <property type="evidence" value="ECO:0007669"/>
    <property type="project" value="InterPro"/>
</dbReference>
<keyword evidence="8" id="KW-0812">Transmembrane</keyword>
<accession>A0A3S8RPF7</accession>
<dbReference type="PRINTS" id="PR00727">
    <property type="entry name" value="LEADERPTASE"/>
</dbReference>
<feature type="transmembrane region" description="Helical" evidence="8">
    <location>
        <begin position="33"/>
        <end position="51"/>
    </location>
</feature>
<dbReference type="SUPFAM" id="SSF51306">
    <property type="entry name" value="LexA/Signal peptidase"/>
    <property type="match status" value="1"/>
</dbReference>
<feature type="active site" evidence="7">
    <location>
        <position position="58"/>
    </location>
</feature>
<dbReference type="EC" id="3.4.21.89" evidence="4 8"/>
<dbReference type="PANTHER" id="PTHR43390:SF1">
    <property type="entry name" value="CHLOROPLAST PROCESSING PEPTIDASE"/>
    <property type="match status" value="1"/>
</dbReference>
<proteinExistence type="inferred from homology"/>
<dbReference type="PROSITE" id="PS00501">
    <property type="entry name" value="SPASE_I_1"/>
    <property type="match status" value="1"/>
</dbReference>
<dbReference type="RefSeq" id="WP_125080973.1">
    <property type="nucleotide sequence ID" value="NZ_CP034248.1"/>
</dbReference>
<dbReference type="GO" id="GO:0005886">
    <property type="term" value="C:plasma membrane"/>
    <property type="evidence" value="ECO:0007669"/>
    <property type="project" value="UniProtKB-SubCell"/>
</dbReference>
<dbReference type="NCBIfam" id="TIGR02227">
    <property type="entry name" value="sigpep_I_bact"/>
    <property type="match status" value="1"/>
</dbReference>
<keyword evidence="12" id="KW-1185">Reference proteome</keyword>
<evidence type="ECO:0000256" key="2">
    <source>
        <dbReference type="ARBA" id="ARBA00004401"/>
    </source>
</evidence>
<comment type="similarity">
    <text evidence="3 9">Belongs to the peptidase S26 family.</text>
</comment>
<dbReference type="PANTHER" id="PTHR43390">
    <property type="entry name" value="SIGNAL PEPTIDASE I"/>
    <property type="match status" value="1"/>
</dbReference>
<dbReference type="Proteomes" id="UP000273145">
    <property type="component" value="Chromosome"/>
</dbReference>
<dbReference type="Pfam" id="PF10502">
    <property type="entry name" value="Peptidase_S26"/>
    <property type="match status" value="1"/>
</dbReference>
<dbReference type="AlphaFoldDB" id="A0A3S8RPF7"/>
<evidence type="ECO:0000256" key="5">
    <source>
        <dbReference type="ARBA" id="ARBA00022670"/>
    </source>
</evidence>
<comment type="subcellular location">
    <subcellularLocation>
        <location evidence="2">Cell membrane</location>
        <topology evidence="2">Single-pass type II membrane protein</topology>
    </subcellularLocation>
    <subcellularLocation>
        <location evidence="9">Membrane</location>
        <topology evidence="9">Single-pass type II membrane protein</topology>
    </subcellularLocation>
</comment>
<keyword evidence="6 8" id="KW-0378">Hydrolase</keyword>
<evidence type="ECO:0000313" key="11">
    <source>
        <dbReference type="EMBL" id="AZK44836.1"/>
    </source>
</evidence>
<keyword evidence="8" id="KW-1133">Transmembrane helix</keyword>
<evidence type="ECO:0000313" key="12">
    <source>
        <dbReference type="Proteomes" id="UP000273145"/>
    </source>
</evidence>
<dbReference type="Gene3D" id="2.10.109.10">
    <property type="entry name" value="Umud Fragment, subunit A"/>
    <property type="match status" value="1"/>
</dbReference>
<reference evidence="11 12" key="1">
    <citation type="submission" date="2018-11" db="EMBL/GenBank/DDBJ databases">
        <title>Genome sequencing of Paenibacillus lentus DSM25539(T).</title>
        <authorList>
            <person name="Kook J.-K."/>
            <person name="Park S.-N."/>
            <person name="Lim Y.K."/>
        </authorList>
    </citation>
    <scope>NUCLEOTIDE SEQUENCE [LARGE SCALE GENOMIC DNA]</scope>
    <source>
        <strain evidence="11 12">DSM 25539</strain>
    </source>
</reference>
<dbReference type="KEGG" id="plen:EIM92_00345"/>
<feature type="active site" evidence="7">
    <location>
        <position position="104"/>
    </location>
</feature>
<evidence type="ECO:0000256" key="4">
    <source>
        <dbReference type="ARBA" id="ARBA00013208"/>
    </source>
</evidence>